<dbReference type="InterPro" id="IPR029069">
    <property type="entry name" value="HotDog_dom_sf"/>
</dbReference>
<keyword evidence="1" id="KW-0378">Hydrolase</keyword>
<evidence type="ECO:0000313" key="5">
    <source>
        <dbReference type="Proteomes" id="UP000053573"/>
    </source>
</evidence>
<dbReference type="PANTHER" id="PTHR47260">
    <property type="entry name" value="UPF0644 PROTEIN PB2B4.06"/>
    <property type="match status" value="1"/>
</dbReference>
<comment type="caution">
    <text evidence="4">The sequence shown here is derived from an EMBL/GenBank/DDBJ whole genome shotgun (WGS) entry which is preliminary data.</text>
</comment>
<name>A0A0H1BPB7_9EURO</name>
<feature type="domain" description="Thioesterase" evidence="3">
    <location>
        <begin position="184"/>
        <end position="261"/>
    </location>
</feature>
<sequence length="282" mass="31517">MFRSPKLISSTFYRGVYAQGAIKLPARSLIPNPSFNVSPGLKRYFVRAARVPLTEREYVNRRRLRSLLYVAIFGCLGYSVGNALSSFLANPATPGSHEDTQRVKHLRRVMDGLEMVKKLRADPDYVEWEAYSNFTEEEKPHRLTTGPLSGSRNIPVQQVFWNEKEHKATTVVHFGIGVSGWPLIVHGGAIATVLDESLGRVAIRSFPARTGVTANLNIDYIRPVKAMDFYTVTAEYDPEKSTERKAIVKGEIRDSKGRLCATGNALFVVPKTVTLRTLGDNF</sequence>
<feature type="transmembrane region" description="Helical" evidence="2">
    <location>
        <begin position="66"/>
        <end position="89"/>
    </location>
</feature>
<dbReference type="CDD" id="cd03443">
    <property type="entry name" value="PaaI_thioesterase"/>
    <property type="match status" value="1"/>
</dbReference>
<dbReference type="Pfam" id="PF03061">
    <property type="entry name" value="4HBT"/>
    <property type="match status" value="1"/>
</dbReference>
<dbReference type="InterPro" id="IPR052061">
    <property type="entry name" value="PTE-AB_protein"/>
</dbReference>
<evidence type="ECO:0000259" key="3">
    <source>
        <dbReference type="Pfam" id="PF03061"/>
    </source>
</evidence>
<dbReference type="STRING" id="2060906.A0A0H1BPB7"/>
<dbReference type="Proteomes" id="UP000053573">
    <property type="component" value="Unassembled WGS sequence"/>
</dbReference>
<dbReference type="AlphaFoldDB" id="A0A0H1BPB7"/>
<dbReference type="OrthoDB" id="506431at2759"/>
<keyword evidence="5" id="KW-1185">Reference proteome</keyword>
<keyword evidence="2" id="KW-0472">Membrane</keyword>
<evidence type="ECO:0000313" key="4">
    <source>
        <dbReference type="EMBL" id="KLJ12842.1"/>
    </source>
</evidence>
<dbReference type="PANTHER" id="PTHR47260:SF1">
    <property type="entry name" value="UPF0644 PROTEIN PB2B4.06"/>
    <property type="match status" value="1"/>
</dbReference>
<gene>
    <name evidence="4" type="ORF">EMPG_12160</name>
</gene>
<dbReference type="InterPro" id="IPR006683">
    <property type="entry name" value="Thioestr_dom"/>
</dbReference>
<dbReference type="SUPFAM" id="SSF54637">
    <property type="entry name" value="Thioesterase/thiol ester dehydrase-isomerase"/>
    <property type="match status" value="1"/>
</dbReference>
<dbReference type="NCBIfam" id="TIGR00369">
    <property type="entry name" value="unchar_dom_1"/>
    <property type="match status" value="1"/>
</dbReference>
<dbReference type="GO" id="GO:0016787">
    <property type="term" value="F:hydrolase activity"/>
    <property type="evidence" value="ECO:0007669"/>
    <property type="project" value="UniProtKB-KW"/>
</dbReference>
<evidence type="ECO:0000256" key="2">
    <source>
        <dbReference type="SAM" id="Phobius"/>
    </source>
</evidence>
<reference evidence="5" key="1">
    <citation type="journal article" date="2015" name="PLoS Genet.">
        <title>The dynamic genome and transcriptome of the human fungal pathogen Blastomyces and close relative Emmonsia.</title>
        <authorList>
            <person name="Munoz J.F."/>
            <person name="Gauthier G.M."/>
            <person name="Desjardins C.A."/>
            <person name="Gallo J.E."/>
            <person name="Holder J."/>
            <person name="Sullivan T.D."/>
            <person name="Marty A.J."/>
            <person name="Carmen J.C."/>
            <person name="Chen Z."/>
            <person name="Ding L."/>
            <person name="Gujja S."/>
            <person name="Magrini V."/>
            <person name="Misas E."/>
            <person name="Mitreva M."/>
            <person name="Priest M."/>
            <person name="Saif S."/>
            <person name="Whiston E.A."/>
            <person name="Young S."/>
            <person name="Zeng Q."/>
            <person name="Goldman W.E."/>
            <person name="Mardis E.R."/>
            <person name="Taylor J.W."/>
            <person name="McEwen J.G."/>
            <person name="Clay O.K."/>
            <person name="Klein B.S."/>
            <person name="Cuomo C.A."/>
        </authorList>
    </citation>
    <scope>NUCLEOTIDE SEQUENCE [LARGE SCALE GENOMIC DNA]</scope>
    <source>
        <strain evidence="5">UAMH 139</strain>
    </source>
</reference>
<accession>A0A0H1BPB7</accession>
<keyword evidence="2" id="KW-0812">Transmembrane</keyword>
<dbReference type="Gene3D" id="3.10.129.10">
    <property type="entry name" value="Hotdog Thioesterase"/>
    <property type="match status" value="1"/>
</dbReference>
<evidence type="ECO:0000256" key="1">
    <source>
        <dbReference type="ARBA" id="ARBA00022801"/>
    </source>
</evidence>
<protein>
    <recommendedName>
        <fullName evidence="3">Thioesterase domain-containing protein</fullName>
    </recommendedName>
</protein>
<organism evidence="4 5">
    <name type="scientific">Blastomyces silverae</name>
    <dbReference type="NCBI Taxonomy" id="2060906"/>
    <lineage>
        <taxon>Eukaryota</taxon>
        <taxon>Fungi</taxon>
        <taxon>Dikarya</taxon>
        <taxon>Ascomycota</taxon>
        <taxon>Pezizomycotina</taxon>
        <taxon>Eurotiomycetes</taxon>
        <taxon>Eurotiomycetidae</taxon>
        <taxon>Onygenales</taxon>
        <taxon>Ajellomycetaceae</taxon>
        <taxon>Blastomyces</taxon>
    </lineage>
</organism>
<proteinExistence type="predicted"/>
<keyword evidence="2" id="KW-1133">Transmembrane helix</keyword>
<dbReference type="EMBL" id="LDEV01000684">
    <property type="protein sequence ID" value="KLJ12842.1"/>
    <property type="molecule type" value="Genomic_DNA"/>
</dbReference>
<dbReference type="InterPro" id="IPR003736">
    <property type="entry name" value="PAAI_dom"/>
</dbReference>